<dbReference type="Proteomes" id="UP000824193">
    <property type="component" value="Unassembled WGS sequence"/>
</dbReference>
<evidence type="ECO:0000313" key="1">
    <source>
        <dbReference type="EMBL" id="HIX06247.1"/>
    </source>
</evidence>
<name>A0A9D1V549_9FIRM</name>
<dbReference type="EMBL" id="DXFW01000029">
    <property type="protein sequence ID" value="HIX06247.1"/>
    <property type="molecule type" value="Genomic_DNA"/>
</dbReference>
<evidence type="ECO:0000313" key="2">
    <source>
        <dbReference type="Proteomes" id="UP000824193"/>
    </source>
</evidence>
<organism evidence="1 2">
    <name type="scientific">Candidatus Allofournierella pullicola</name>
    <dbReference type="NCBI Taxonomy" id="2838596"/>
    <lineage>
        <taxon>Bacteria</taxon>
        <taxon>Bacillati</taxon>
        <taxon>Bacillota</taxon>
        <taxon>Clostridia</taxon>
        <taxon>Eubacteriales</taxon>
        <taxon>Oscillospiraceae</taxon>
        <taxon>Allofournierella</taxon>
    </lineage>
</organism>
<feature type="non-terminal residue" evidence="1">
    <location>
        <position position="1"/>
    </location>
</feature>
<protein>
    <submittedName>
        <fullName evidence="1">Uncharacterized protein</fullName>
    </submittedName>
</protein>
<dbReference type="AlphaFoldDB" id="A0A9D1V549"/>
<gene>
    <name evidence="1" type="ORF">H9865_09185</name>
</gene>
<proteinExistence type="predicted"/>
<reference evidence="1" key="1">
    <citation type="journal article" date="2021" name="PeerJ">
        <title>Extensive microbial diversity within the chicken gut microbiome revealed by metagenomics and culture.</title>
        <authorList>
            <person name="Gilroy R."/>
            <person name="Ravi A."/>
            <person name="Getino M."/>
            <person name="Pursley I."/>
            <person name="Horton D.L."/>
            <person name="Alikhan N.F."/>
            <person name="Baker D."/>
            <person name="Gharbi K."/>
            <person name="Hall N."/>
            <person name="Watson M."/>
            <person name="Adriaenssens E.M."/>
            <person name="Foster-Nyarko E."/>
            <person name="Jarju S."/>
            <person name="Secka A."/>
            <person name="Antonio M."/>
            <person name="Oren A."/>
            <person name="Chaudhuri R.R."/>
            <person name="La Ragione R."/>
            <person name="Hildebrand F."/>
            <person name="Pallen M.J."/>
        </authorList>
    </citation>
    <scope>NUCLEOTIDE SEQUENCE</scope>
    <source>
        <strain evidence="1">2239</strain>
    </source>
</reference>
<sequence length="640" mass="74694">SALAANLGVNADSTRYNFYTQVTVVNRLCEALKTFPDDINLIILFVHTAGYYLKFDFSSIKSGRGNTISFYRLTLRADDAVLAYRKELWEKLREIYARGYARTEIENILFTYPQTYAKEADANIIKCDLQLILQFFSLLNRENLYHCIIAQNIKKTINLVNCDDVGVLASFLENNKFQIYWALQQNDEEMFASGYEKGIQLHKARVKQLVQHYNGRDVDFMWGICQECSELFGTQDHGIYNAIGYAFDIFRENKILYMHAVESYIKHNTPFNWSPYAIIGRLFDFASPESIKCIIEKYTFLQQNTWLWCFYSQMPEHLLSSRWATELLDYLEHPDNTLTSSPFRKIEELEKYNVVDPLFIFNAICTVLNHFDEAPFVSKLYFGSLLNPTSRASSDLLIERFGANLGILEELYLKVTITSSHEDYDGMLLFSITNADSSFLVTYLNEASKYSTMQWRSIDVFGDRLSYLWKTDDYAIYANTVFEFLCSASNDKVACWECRVAFTESFKSEQMQSELLEKQNGWIAYSIDRYHTDKVRISILFSLIRELPVKRRKWAIEYFLSLNDDPEIFEVLSLEPSSFDGTGSLIPAIQERIDFLSSLLPSVSGLKYLRQKNYIEKKIEEIRRELYEQEIRELLEAWNN</sequence>
<comment type="caution">
    <text evidence="1">The sequence shown here is derived from an EMBL/GenBank/DDBJ whole genome shotgun (WGS) entry which is preliminary data.</text>
</comment>
<accession>A0A9D1V549</accession>
<reference evidence="1" key="2">
    <citation type="submission" date="2021-04" db="EMBL/GenBank/DDBJ databases">
        <authorList>
            <person name="Gilroy R."/>
        </authorList>
    </citation>
    <scope>NUCLEOTIDE SEQUENCE</scope>
    <source>
        <strain evidence="1">2239</strain>
    </source>
</reference>